<evidence type="ECO:0000256" key="1">
    <source>
        <dbReference type="SAM" id="SignalP"/>
    </source>
</evidence>
<evidence type="ECO:0008006" key="4">
    <source>
        <dbReference type="Google" id="ProtNLM"/>
    </source>
</evidence>
<feature type="signal peptide" evidence="1">
    <location>
        <begin position="1"/>
        <end position="16"/>
    </location>
</feature>
<dbReference type="EMBL" id="JAHLJV010000007">
    <property type="protein sequence ID" value="KAK1597590.1"/>
    <property type="molecule type" value="Genomic_DNA"/>
</dbReference>
<organism evidence="2 3">
    <name type="scientific">Colletotrichum navitas</name>
    <dbReference type="NCBI Taxonomy" id="681940"/>
    <lineage>
        <taxon>Eukaryota</taxon>
        <taxon>Fungi</taxon>
        <taxon>Dikarya</taxon>
        <taxon>Ascomycota</taxon>
        <taxon>Pezizomycotina</taxon>
        <taxon>Sordariomycetes</taxon>
        <taxon>Hypocreomycetidae</taxon>
        <taxon>Glomerellales</taxon>
        <taxon>Glomerellaceae</taxon>
        <taxon>Colletotrichum</taxon>
        <taxon>Colletotrichum graminicola species complex</taxon>
    </lineage>
</organism>
<keyword evidence="3" id="KW-1185">Reference proteome</keyword>
<reference evidence="2" key="1">
    <citation type="submission" date="2021-06" db="EMBL/GenBank/DDBJ databases">
        <title>Comparative genomics, transcriptomics and evolutionary studies reveal genomic signatures of adaptation to plant cell wall in hemibiotrophic fungi.</title>
        <authorList>
            <consortium name="DOE Joint Genome Institute"/>
            <person name="Baroncelli R."/>
            <person name="Diaz J.F."/>
            <person name="Benocci T."/>
            <person name="Peng M."/>
            <person name="Battaglia E."/>
            <person name="Haridas S."/>
            <person name="Andreopoulos W."/>
            <person name="Labutti K."/>
            <person name="Pangilinan J."/>
            <person name="Floch G.L."/>
            <person name="Makela M.R."/>
            <person name="Henrissat B."/>
            <person name="Grigoriev I.V."/>
            <person name="Crouch J.A."/>
            <person name="De Vries R.P."/>
            <person name="Sukno S.A."/>
            <person name="Thon M.R."/>
        </authorList>
    </citation>
    <scope>NUCLEOTIDE SEQUENCE</scope>
    <source>
        <strain evidence="2">CBS 125086</strain>
    </source>
</reference>
<evidence type="ECO:0000313" key="3">
    <source>
        <dbReference type="Proteomes" id="UP001230504"/>
    </source>
</evidence>
<dbReference type="AlphaFoldDB" id="A0AAD8VAM1"/>
<sequence>MLFLSLFAPLPPGTTTTHTLTQGVFPWAKGCLGSLLPRCRISTGTCQLCQGCWCWCWCWAWPGPRTSCLQDIESRLRQFVPYV</sequence>
<accession>A0AAD8VAM1</accession>
<gene>
    <name evidence="2" type="ORF">LY79DRAFT_540406</name>
</gene>
<dbReference type="RefSeq" id="XP_060418362.1">
    <property type="nucleotide sequence ID" value="XM_060556863.1"/>
</dbReference>
<name>A0AAD8VAM1_9PEZI</name>
<proteinExistence type="predicted"/>
<keyword evidence="1" id="KW-0732">Signal</keyword>
<dbReference type="Proteomes" id="UP001230504">
    <property type="component" value="Unassembled WGS sequence"/>
</dbReference>
<feature type="non-terminal residue" evidence="2">
    <location>
        <position position="83"/>
    </location>
</feature>
<feature type="chain" id="PRO_5042148011" description="Secreted protein" evidence="1">
    <location>
        <begin position="17"/>
        <end position="83"/>
    </location>
</feature>
<dbReference type="GeneID" id="85441103"/>
<protein>
    <recommendedName>
        <fullName evidence="4">Secreted protein</fullName>
    </recommendedName>
</protein>
<evidence type="ECO:0000313" key="2">
    <source>
        <dbReference type="EMBL" id="KAK1597590.1"/>
    </source>
</evidence>
<comment type="caution">
    <text evidence="2">The sequence shown here is derived from an EMBL/GenBank/DDBJ whole genome shotgun (WGS) entry which is preliminary data.</text>
</comment>